<protein>
    <submittedName>
        <fullName evidence="1">Uncharacterized protein</fullName>
    </submittedName>
</protein>
<evidence type="ECO:0000313" key="1">
    <source>
        <dbReference type="EMBL" id="ANW03251.1"/>
    </source>
</evidence>
<proteinExistence type="predicted"/>
<dbReference type="STRING" id="1274631.LMTR13_27055"/>
<dbReference type="RefSeq" id="WP_065730436.1">
    <property type="nucleotide sequence ID" value="NZ_CP016428.1"/>
</dbReference>
<dbReference type="EMBL" id="CP016428">
    <property type="protein sequence ID" value="ANW03251.1"/>
    <property type="molecule type" value="Genomic_DNA"/>
</dbReference>
<dbReference type="KEGG" id="bic:LMTR13_27055"/>
<keyword evidence="2" id="KW-1185">Reference proteome</keyword>
<dbReference type="Proteomes" id="UP000092839">
    <property type="component" value="Chromosome"/>
</dbReference>
<evidence type="ECO:0000313" key="2">
    <source>
        <dbReference type="Proteomes" id="UP000092839"/>
    </source>
</evidence>
<name>A0A1B1UKE1_9BRAD</name>
<reference evidence="1 2" key="1">
    <citation type="submission" date="2016-07" db="EMBL/GenBank/DDBJ databases">
        <title>Complete genome sequence of Bradyrhizobium icense LMTR 13T, a potential inoculant strain isolated from lima bean (Phaseolus lunatus) in Peru.</title>
        <authorList>
            <person name="Ormeno-Orrillo E."/>
            <person name="Duran D."/>
            <person name="Rogel M.A."/>
            <person name="Rey L."/>
            <person name="Imperial J."/>
            <person name="Ruiz-Argueso T."/>
            <person name="Martinez-Romero E."/>
        </authorList>
    </citation>
    <scope>NUCLEOTIDE SEQUENCE [LARGE SCALE GENOMIC DNA]</scope>
    <source>
        <strain evidence="1 2">LMTR 13</strain>
    </source>
</reference>
<dbReference type="AlphaFoldDB" id="A0A1B1UKE1"/>
<accession>A0A1B1UKE1</accession>
<organism evidence="1 2">
    <name type="scientific">Bradyrhizobium icense</name>
    <dbReference type="NCBI Taxonomy" id="1274631"/>
    <lineage>
        <taxon>Bacteria</taxon>
        <taxon>Pseudomonadati</taxon>
        <taxon>Pseudomonadota</taxon>
        <taxon>Alphaproteobacteria</taxon>
        <taxon>Hyphomicrobiales</taxon>
        <taxon>Nitrobacteraceae</taxon>
        <taxon>Bradyrhizobium</taxon>
    </lineage>
</organism>
<gene>
    <name evidence="1" type="ORF">LMTR13_27055</name>
</gene>
<sequence>MTKPLFDTLIAKHHLDAGIATSLLVELTFRVSATPHFSWSLRVEIQCLHLLQLFTKLVPQD</sequence>